<comment type="caution">
    <text evidence="3">The sequence shown here is derived from an EMBL/GenBank/DDBJ whole genome shotgun (WGS) entry which is preliminary data.</text>
</comment>
<dbReference type="PANTHER" id="PTHR47926:SF391">
    <property type="entry name" value="TETRATRICOPEPTIDE-LIKE HELICAL DOMAIN SUPERFAMILY"/>
    <property type="match status" value="1"/>
</dbReference>
<dbReference type="InterPro" id="IPR046848">
    <property type="entry name" value="E_motif"/>
</dbReference>
<dbReference type="PANTHER" id="PTHR47926">
    <property type="entry name" value="PENTATRICOPEPTIDE REPEAT-CONTAINING PROTEIN"/>
    <property type="match status" value="1"/>
</dbReference>
<feature type="repeat" description="PPR" evidence="2">
    <location>
        <begin position="274"/>
        <end position="308"/>
    </location>
</feature>
<dbReference type="Pfam" id="PF01535">
    <property type="entry name" value="PPR"/>
    <property type="match status" value="3"/>
</dbReference>
<dbReference type="Gene3D" id="1.25.40.10">
    <property type="entry name" value="Tetratricopeptide repeat domain"/>
    <property type="match status" value="3"/>
</dbReference>
<feature type="repeat" description="PPR" evidence="2">
    <location>
        <begin position="172"/>
        <end position="203"/>
    </location>
</feature>
<evidence type="ECO:0000256" key="1">
    <source>
        <dbReference type="ARBA" id="ARBA00022737"/>
    </source>
</evidence>
<name>A0A9Q0QU64_9MAGN</name>
<proteinExistence type="predicted"/>
<dbReference type="OrthoDB" id="1908853at2759"/>
<dbReference type="FunFam" id="1.25.40.10:FF:000090">
    <property type="entry name" value="Pentatricopeptide repeat-containing protein, chloroplastic"/>
    <property type="match status" value="1"/>
</dbReference>
<reference evidence="3" key="1">
    <citation type="journal article" date="2023" name="Plant J.">
        <title>The genome of the king protea, Protea cynaroides.</title>
        <authorList>
            <person name="Chang J."/>
            <person name="Duong T.A."/>
            <person name="Schoeman C."/>
            <person name="Ma X."/>
            <person name="Roodt D."/>
            <person name="Barker N."/>
            <person name="Li Z."/>
            <person name="Van de Peer Y."/>
            <person name="Mizrachi E."/>
        </authorList>
    </citation>
    <scope>NUCLEOTIDE SEQUENCE</scope>
    <source>
        <tissue evidence="3">Young leaves</tissue>
    </source>
</reference>
<keyword evidence="4" id="KW-1185">Reference proteome</keyword>
<keyword evidence="1" id="KW-0677">Repeat</keyword>
<evidence type="ECO:0000256" key="2">
    <source>
        <dbReference type="PROSITE-ProRule" id="PRU00708"/>
    </source>
</evidence>
<dbReference type="PROSITE" id="PS51375">
    <property type="entry name" value="PPR"/>
    <property type="match status" value="2"/>
</dbReference>
<evidence type="ECO:0008006" key="5">
    <source>
        <dbReference type="Google" id="ProtNLM"/>
    </source>
</evidence>
<evidence type="ECO:0000313" key="3">
    <source>
        <dbReference type="EMBL" id="KAJ4972043.1"/>
    </source>
</evidence>
<sequence length="535" mass="60107">MGTAERLTKCLSKLDHINDMLHLQQIQAQMIKTALDQTKSAVDRLVAFSAVSDHGDLNYACSILNHVLNPTLFLWNTIIRGFSRSREPEKTFIWYSNMVNGDFLADKFTFPFLLKACSRLFDLRKGQQVHCQIIKFGPSADAHIDSSLLHLYTSCGELKLAKIIFDELGHKSVVYWNSMISGCVKSGSRFREALQYFHEMRLAHENADKFSLVSVASACGNIGALVLGRWVHCIVYKHGYCGVVPLGNALVDMYGKFGIMEDAFKVFDEMSVRDVVSWSAMIDVCATHGCGLRALDVLAEMERAAIVPDDMTFTSLLCACSHGGLLQQGKMWFDRMTSEYGVESKIQHFGCMVDLLGKAGQLKEAYRLIKEMPMEPDAAIWRSLVGACLFHGNLGLAELAAGHLLRSLDPIDSGDLVMISNVYARLGRWDDVERLRRGAASPGETSILMPPIRRQVMDIREPRGCSLARRVRILAEAWEEMEMDILETISETRFMSLGYCYEGSEHEGQKQGFRFEMAMPDVDSSVLRISMMKMR</sequence>
<evidence type="ECO:0000313" key="4">
    <source>
        <dbReference type="Proteomes" id="UP001141806"/>
    </source>
</evidence>
<dbReference type="GO" id="GO:0009451">
    <property type="term" value="P:RNA modification"/>
    <property type="evidence" value="ECO:0007669"/>
    <property type="project" value="InterPro"/>
</dbReference>
<dbReference type="NCBIfam" id="TIGR00756">
    <property type="entry name" value="PPR"/>
    <property type="match status" value="3"/>
</dbReference>
<organism evidence="3 4">
    <name type="scientific">Protea cynaroides</name>
    <dbReference type="NCBI Taxonomy" id="273540"/>
    <lineage>
        <taxon>Eukaryota</taxon>
        <taxon>Viridiplantae</taxon>
        <taxon>Streptophyta</taxon>
        <taxon>Embryophyta</taxon>
        <taxon>Tracheophyta</taxon>
        <taxon>Spermatophyta</taxon>
        <taxon>Magnoliopsida</taxon>
        <taxon>Proteales</taxon>
        <taxon>Proteaceae</taxon>
        <taxon>Protea</taxon>
    </lineage>
</organism>
<dbReference type="EMBL" id="JAMYWD010000005">
    <property type="protein sequence ID" value="KAJ4972043.1"/>
    <property type="molecule type" value="Genomic_DNA"/>
</dbReference>
<dbReference type="Proteomes" id="UP001141806">
    <property type="component" value="Unassembled WGS sequence"/>
</dbReference>
<dbReference type="InterPro" id="IPR011990">
    <property type="entry name" value="TPR-like_helical_dom_sf"/>
</dbReference>
<protein>
    <recommendedName>
        <fullName evidence="5">Chlororespiratory reduction 4</fullName>
    </recommendedName>
</protein>
<dbReference type="Pfam" id="PF20431">
    <property type="entry name" value="E_motif"/>
    <property type="match status" value="1"/>
</dbReference>
<dbReference type="GO" id="GO:0003723">
    <property type="term" value="F:RNA binding"/>
    <property type="evidence" value="ECO:0007669"/>
    <property type="project" value="InterPro"/>
</dbReference>
<dbReference type="Pfam" id="PF13041">
    <property type="entry name" value="PPR_2"/>
    <property type="match status" value="1"/>
</dbReference>
<dbReference type="AlphaFoldDB" id="A0A9Q0QU64"/>
<accession>A0A9Q0QU64</accession>
<dbReference type="InterPro" id="IPR002885">
    <property type="entry name" value="PPR_rpt"/>
</dbReference>
<dbReference type="FunFam" id="1.25.40.10:FF:000470">
    <property type="entry name" value="Pentatricopeptide repeat-containing protein At5g66520"/>
    <property type="match status" value="1"/>
</dbReference>
<gene>
    <name evidence="3" type="ORF">NE237_005142</name>
</gene>
<dbReference type="InterPro" id="IPR046960">
    <property type="entry name" value="PPR_At4g14850-like_plant"/>
</dbReference>